<keyword evidence="3" id="KW-0106">Calcium</keyword>
<dbReference type="EMBL" id="BAABCA010000001">
    <property type="protein sequence ID" value="GAA4230780.1"/>
    <property type="molecule type" value="Genomic_DNA"/>
</dbReference>
<sequence>MYSIENNKLKISVKKTGAELCKISSVKNHTDFMWHANPDVWGSFAPNLFPVIGNLKNGGYILDNKTYTLPKHGFIRNNEAVQLLEQTPESLTFGLSYNEYLLKIYPFKFEFSICYVLKGNSIDVIHTVKNLDTKTMYFSLGGHPAFKCPVYKNENYSDYFLEFEHKETSKTHLINTENGLISPTTKHIFNNSNILNLKHELFNDDALIFKNLVSRKVALKSRNKGTILSLEYNDFPYLGIWAKPNGDYVCIEPWLGIADNENTNQNIKTKEGILTLDAGKTFKASYTIEIDESQLK</sequence>
<evidence type="ECO:0000313" key="5">
    <source>
        <dbReference type="Proteomes" id="UP001501496"/>
    </source>
</evidence>
<comment type="subunit">
    <text evidence="2">Monomer.</text>
</comment>
<dbReference type="InterPro" id="IPR008183">
    <property type="entry name" value="Aldose_1/G6P_1-epimerase"/>
</dbReference>
<gene>
    <name evidence="4" type="ORF">GCM10022291_01730</name>
</gene>
<dbReference type="SUPFAM" id="SSF74650">
    <property type="entry name" value="Galactose mutarotase-like"/>
    <property type="match status" value="1"/>
</dbReference>
<dbReference type="InterPro" id="IPR014718">
    <property type="entry name" value="GH-type_carb-bd"/>
</dbReference>
<proteinExistence type="predicted"/>
<evidence type="ECO:0000256" key="3">
    <source>
        <dbReference type="ARBA" id="ARBA00022837"/>
    </source>
</evidence>
<dbReference type="RefSeq" id="WP_344786007.1">
    <property type="nucleotide sequence ID" value="NZ_BAABCA010000001.1"/>
</dbReference>
<dbReference type="Proteomes" id="UP001501496">
    <property type="component" value="Unassembled WGS sequence"/>
</dbReference>
<accession>A0ABP8BZN1</accession>
<reference evidence="5" key="1">
    <citation type="journal article" date="2019" name="Int. J. Syst. Evol. Microbiol.">
        <title>The Global Catalogue of Microorganisms (GCM) 10K type strain sequencing project: providing services to taxonomists for standard genome sequencing and annotation.</title>
        <authorList>
            <consortium name="The Broad Institute Genomics Platform"/>
            <consortium name="The Broad Institute Genome Sequencing Center for Infectious Disease"/>
            <person name="Wu L."/>
            <person name="Ma J."/>
        </authorList>
    </citation>
    <scope>NUCLEOTIDE SEQUENCE [LARGE SCALE GENOMIC DNA]</scope>
    <source>
        <strain evidence="5">JCM 17630</strain>
    </source>
</reference>
<evidence type="ECO:0000256" key="2">
    <source>
        <dbReference type="ARBA" id="ARBA00011245"/>
    </source>
</evidence>
<dbReference type="Gene3D" id="2.70.98.10">
    <property type="match status" value="1"/>
</dbReference>
<dbReference type="InterPro" id="IPR011013">
    <property type="entry name" value="Gal_mutarotase_sf_dom"/>
</dbReference>
<comment type="caution">
    <text evidence="4">The sequence shown here is derived from an EMBL/GenBank/DDBJ whole genome shotgun (WGS) entry which is preliminary data.</text>
</comment>
<dbReference type="InterPro" id="IPR037481">
    <property type="entry name" value="LacX"/>
</dbReference>
<dbReference type="CDD" id="cd09024">
    <property type="entry name" value="Aldose_epim_lacX"/>
    <property type="match status" value="1"/>
</dbReference>
<evidence type="ECO:0000313" key="4">
    <source>
        <dbReference type="EMBL" id="GAA4230780.1"/>
    </source>
</evidence>
<organism evidence="4 5">
    <name type="scientific">Postechiella marina</name>
    <dbReference type="NCBI Taxonomy" id="943941"/>
    <lineage>
        <taxon>Bacteria</taxon>
        <taxon>Pseudomonadati</taxon>
        <taxon>Bacteroidota</taxon>
        <taxon>Flavobacteriia</taxon>
        <taxon>Flavobacteriales</taxon>
        <taxon>Flavobacteriaceae</taxon>
        <taxon>Postechiella</taxon>
    </lineage>
</organism>
<dbReference type="Pfam" id="PF01263">
    <property type="entry name" value="Aldose_epim"/>
    <property type="match status" value="1"/>
</dbReference>
<keyword evidence="5" id="KW-1185">Reference proteome</keyword>
<comment type="cofactor">
    <cofactor evidence="1">
        <name>Ca(2+)</name>
        <dbReference type="ChEBI" id="CHEBI:29108"/>
    </cofactor>
</comment>
<protein>
    <submittedName>
        <fullName evidence="4">Aldose 1-epimerase family protein</fullName>
    </submittedName>
</protein>
<evidence type="ECO:0000256" key="1">
    <source>
        <dbReference type="ARBA" id="ARBA00001913"/>
    </source>
</evidence>
<name>A0ABP8BZN1_9FLAO</name>